<dbReference type="EMBL" id="QUQM01000006">
    <property type="protein sequence ID" value="KAA8644120.1"/>
    <property type="molecule type" value="Genomic_DNA"/>
</dbReference>
<dbReference type="OrthoDB" id="2359117at2759"/>
<feature type="region of interest" description="Disordered" evidence="1">
    <location>
        <begin position="1"/>
        <end position="125"/>
    </location>
</feature>
<feature type="compositionally biased region" description="Polar residues" evidence="1">
    <location>
        <begin position="418"/>
        <end position="435"/>
    </location>
</feature>
<feature type="compositionally biased region" description="Polar residues" evidence="1">
    <location>
        <begin position="396"/>
        <end position="406"/>
    </location>
</feature>
<evidence type="ECO:0000313" key="2">
    <source>
        <dbReference type="EMBL" id="KAA8644120.1"/>
    </source>
</evidence>
<dbReference type="RefSeq" id="XP_033423481.1">
    <property type="nucleotide sequence ID" value="XM_033572929.1"/>
</dbReference>
<accession>A0A5M9MF76</accession>
<feature type="compositionally biased region" description="Polar residues" evidence="1">
    <location>
        <begin position="67"/>
        <end position="107"/>
    </location>
</feature>
<feature type="region of interest" description="Disordered" evidence="1">
    <location>
        <begin position="161"/>
        <end position="191"/>
    </location>
</feature>
<reference evidence="2 3" key="1">
    <citation type="submission" date="2019-08" db="EMBL/GenBank/DDBJ databases">
        <title>The genome sequence of a newly discovered highly antifungal drug resistant Aspergillus species, Aspergillus tanneri NIH 1004.</title>
        <authorList>
            <person name="Mounaud S."/>
            <person name="Singh I."/>
            <person name="Joardar V."/>
            <person name="Pakala S."/>
            <person name="Pakala S."/>
            <person name="Venepally P."/>
            <person name="Chung J.K."/>
            <person name="Losada L."/>
            <person name="Nierman W.C."/>
        </authorList>
    </citation>
    <scope>NUCLEOTIDE SEQUENCE [LARGE SCALE GENOMIC DNA]</scope>
    <source>
        <strain evidence="2 3">NIH1004</strain>
    </source>
</reference>
<dbReference type="GeneID" id="54331020"/>
<dbReference type="Proteomes" id="UP000324241">
    <property type="component" value="Unassembled WGS sequence"/>
</dbReference>
<organism evidence="2 3">
    <name type="scientific">Aspergillus tanneri</name>
    <dbReference type="NCBI Taxonomy" id="1220188"/>
    <lineage>
        <taxon>Eukaryota</taxon>
        <taxon>Fungi</taxon>
        <taxon>Dikarya</taxon>
        <taxon>Ascomycota</taxon>
        <taxon>Pezizomycotina</taxon>
        <taxon>Eurotiomycetes</taxon>
        <taxon>Eurotiomycetidae</taxon>
        <taxon>Eurotiales</taxon>
        <taxon>Aspergillaceae</taxon>
        <taxon>Aspergillus</taxon>
        <taxon>Aspergillus subgen. Circumdati</taxon>
    </lineage>
</organism>
<sequence>MGGSPHLNERQHVPQAQSQLGSQYPVAAARENGRAASSHDFYNTVERNIIPATHHPVSPLDARTETEPANSSHKNHSETTSSASSIVLVPQSQELDSSNCTTAQRGSLLQPPMQPESTGASNLGKIDEKTVALNPDTQNDTPGSESPSKLLLGQKRTATGVVKPAANPQDPHYLDQNGTERRRSRSIGSVSRGSRIAALSVHLRTRLSYAAAKIEKNRQSHNAQNQLPLELLHSGALSQISSVDSLRRIGLCPSPDDAQAMDINSPDGTTVSAPDFQFIKDPLRASPIVRSDASTPLALQGERLKSHSSTAAAPKLAPPADIISSNSTRRRRPNPNETLQQPRHSHFPLHRRHHSQQESSVSRPAINSGTVLVPGTPPLRPSSHTTSTPYDAVSSRHGQSQNSSMEQDAIETLLFMSSPGNSGYHSNSQSSQPQKSLIHSSISNSIDSISSSKWCQAPCIKDELEPSDSQERSSRLGLEAQAGDEIDRILDQMDSDSDDEKQFTSNLSNRLNTSSMSNDSSARQGESSTS</sequence>
<feature type="region of interest" description="Disordered" evidence="1">
    <location>
        <begin position="133"/>
        <end position="152"/>
    </location>
</feature>
<gene>
    <name evidence="2" type="ORF">ATNIH1004_008318</name>
</gene>
<proteinExistence type="predicted"/>
<feature type="region of interest" description="Disordered" evidence="1">
    <location>
        <begin position="302"/>
        <end position="443"/>
    </location>
</feature>
<feature type="compositionally biased region" description="Polar residues" evidence="1">
    <location>
        <begin position="519"/>
        <end position="530"/>
    </location>
</feature>
<dbReference type="VEuPathDB" id="FungiDB:EYZ11_006545"/>
<dbReference type="AlphaFoldDB" id="A0A5M9MF76"/>
<feature type="compositionally biased region" description="Low complexity" evidence="1">
    <location>
        <begin position="504"/>
        <end position="518"/>
    </location>
</feature>
<evidence type="ECO:0000313" key="3">
    <source>
        <dbReference type="Proteomes" id="UP000324241"/>
    </source>
</evidence>
<feature type="compositionally biased region" description="Basic and acidic residues" evidence="1">
    <location>
        <begin position="463"/>
        <end position="474"/>
    </location>
</feature>
<feature type="compositionally biased region" description="Polar residues" evidence="1">
    <location>
        <begin position="357"/>
        <end position="370"/>
    </location>
</feature>
<comment type="caution">
    <text evidence="2">The sequence shown here is derived from an EMBL/GenBank/DDBJ whole genome shotgun (WGS) entry which is preliminary data.</text>
</comment>
<evidence type="ECO:0000256" key="1">
    <source>
        <dbReference type="SAM" id="MobiDB-lite"/>
    </source>
</evidence>
<feature type="compositionally biased region" description="Polar residues" evidence="1">
    <location>
        <begin position="135"/>
        <end position="147"/>
    </location>
</feature>
<name>A0A5M9MF76_9EURO</name>
<protein>
    <submittedName>
        <fullName evidence="2">Uncharacterized protein</fullName>
    </submittedName>
</protein>
<feature type="region of interest" description="Disordered" evidence="1">
    <location>
        <begin position="463"/>
        <end position="530"/>
    </location>
</feature>
<feature type="compositionally biased region" description="Basic residues" evidence="1">
    <location>
        <begin position="343"/>
        <end position="354"/>
    </location>
</feature>